<gene>
    <name evidence="2" type="ORF">HMPREF9970_2260</name>
</gene>
<proteinExistence type="predicted"/>
<sequence length="59" mass="7176">MDSKERLKELRKELGLSQAKFAERFGIPLRTIQDWEYGKREIRSYIIDMMCRIIELENK</sequence>
<dbReference type="SMART" id="SM00530">
    <property type="entry name" value="HTH_XRE"/>
    <property type="match status" value="1"/>
</dbReference>
<dbReference type="AlphaFoldDB" id="I0R7Q5"/>
<dbReference type="InterPro" id="IPR010982">
    <property type="entry name" value="Lambda_DNA-bd_dom_sf"/>
</dbReference>
<organism evidence="2 3">
    <name type="scientific">Lachnoanaerobaculum saburreum F0468</name>
    <dbReference type="NCBI Taxonomy" id="1095750"/>
    <lineage>
        <taxon>Bacteria</taxon>
        <taxon>Bacillati</taxon>
        <taxon>Bacillota</taxon>
        <taxon>Clostridia</taxon>
        <taxon>Lachnospirales</taxon>
        <taxon>Lachnospiraceae</taxon>
        <taxon>Lachnoanaerobaculum</taxon>
    </lineage>
</organism>
<dbReference type="RefSeq" id="WP_008754066.1">
    <property type="nucleotide sequence ID" value="NZ_AJGH01000069.1"/>
</dbReference>
<dbReference type="GO" id="GO:0003677">
    <property type="term" value="F:DNA binding"/>
    <property type="evidence" value="ECO:0007669"/>
    <property type="project" value="UniProtKB-KW"/>
</dbReference>
<dbReference type="Proteomes" id="UP000005039">
    <property type="component" value="Unassembled WGS sequence"/>
</dbReference>
<dbReference type="Pfam" id="PF01381">
    <property type="entry name" value="HTH_3"/>
    <property type="match status" value="1"/>
</dbReference>
<evidence type="ECO:0000259" key="1">
    <source>
        <dbReference type="PROSITE" id="PS50943"/>
    </source>
</evidence>
<dbReference type="PROSITE" id="PS50943">
    <property type="entry name" value="HTH_CROC1"/>
    <property type="match status" value="1"/>
</dbReference>
<protein>
    <submittedName>
        <fullName evidence="2">DNA-binding helix-turn-helix protein</fullName>
    </submittedName>
</protein>
<keyword evidence="2" id="KW-0238">DNA-binding</keyword>
<keyword evidence="3" id="KW-1185">Reference proteome</keyword>
<feature type="domain" description="HTH cro/C1-type" evidence="1">
    <location>
        <begin position="7"/>
        <end position="42"/>
    </location>
</feature>
<dbReference type="CDD" id="cd00093">
    <property type="entry name" value="HTH_XRE"/>
    <property type="match status" value="1"/>
</dbReference>
<evidence type="ECO:0000313" key="2">
    <source>
        <dbReference type="EMBL" id="EIC95713.1"/>
    </source>
</evidence>
<evidence type="ECO:0000313" key="3">
    <source>
        <dbReference type="Proteomes" id="UP000005039"/>
    </source>
</evidence>
<dbReference type="SUPFAM" id="SSF47413">
    <property type="entry name" value="lambda repressor-like DNA-binding domains"/>
    <property type="match status" value="1"/>
</dbReference>
<dbReference type="InterPro" id="IPR001387">
    <property type="entry name" value="Cro/C1-type_HTH"/>
</dbReference>
<reference evidence="2 3" key="1">
    <citation type="submission" date="2012-03" db="EMBL/GenBank/DDBJ databases">
        <authorList>
            <person name="Durkin A.S."/>
            <person name="McCorrison J."/>
            <person name="Torralba M."/>
            <person name="Gillis M."/>
            <person name="Methe B."/>
            <person name="Sutton G."/>
            <person name="Nelson K.E."/>
        </authorList>
    </citation>
    <scope>NUCLEOTIDE SEQUENCE [LARGE SCALE GENOMIC DNA]</scope>
    <source>
        <strain evidence="2 3">F0468</strain>
    </source>
</reference>
<name>I0R7Q5_9FIRM</name>
<dbReference type="PATRIC" id="fig|1095750.3.peg.1478"/>
<accession>I0R7Q5</accession>
<comment type="caution">
    <text evidence="2">The sequence shown here is derived from an EMBL/GenBank/DDBJ whole genome shotgun (WGS) entry which is preliminary data.</text>
</comment>
<dbReference type="EMBL" id="AJGH01000069">
    <property type="protein sequence ID" value="EIC95713.1"/>
    <property type="molecule type" value="Genomic_DNA"/>
</dbReference>
<dbReference type="Gene3D" id="1.10.260.40">
    <property type="entry name" value="lambda repressor-like DNA-binding domains"/>
    <property type="match status" value="1"/>
</dbReference>